<keyword evidence="1" id="KW-0560">Oxidoreductase</keyword>
<dbReference type="OrthoDB" id="9766816at2"/>
<reference evidence="3" key="2">
    <citation type="submission" date="2011-02" db="EMBL/GenBank/DDBJ databases">
        <title>The complete genome of Pedobacter saltans DSM 12145.</title>
        <authorList>
            <consortium name="US DOE Joint Genome Institute (JGI-PGF)"/>
            <person name="Lucas S."/>
            <person name="Copeland A."/>
            <person name="Lapidus A."/>
            <person name="Bruce D."/>
            <person name="Goodwin L."/>
            <person name="Pitluck S."/>
            <person name="Kyrpides N."/>
            <person name="Mavromatis K."/>
            <person name="Pagani I."/>
            <person name="Ivanova N."/>
            <person name="Ovchinnikova G."/>
            <person name="Lu M."/>
            <person name="Detter J.C."/>
            <person name="Han C."/>
            <person name="Land M."/>
            <person name="Hauser L."/>
            <person name="Markowitz V."/>
            <person name="Cheng J.-F."/>
            <person name="Hugenholtz P."/>
            <person name="Woyke T."/>
            <person name="Wu D."/>
            <person name="Tindall B."/>
            <person name="Pomrenke H.G."/>
            <person name="Brambilla E."/>
            <person name="Klenk H.-P."/>
            <person name="Eisen J.A."/>
        </authorList>
    </citation>
    <scope>NUCLEOTIDE SEQUENCE [LARGE SCALE GENOMIC DNA]</scope>
    <source>
        <strain evidence="3">ATCC 51119 / DSM 12145 / JCM 21818 / LMG 10337 / NBRC 100064 / NCIMB 13643</strain>
    </source>
</reference>
<dbReference type="Proteomes" id="UP000000310">
    <property type="component" value="Chromosome"/>
</dbReference>
<evidence type="ECO:0008006" key="4">
    <source>
        <dbReference type="Google" id="ProtNLM"/>
    </source>
</evidence>
<protein>
    <recommendedName>
        <fullName evidence="4">FAD-binding domain-containing protein</fullName>
    </recommendedName>
</protein>
<organism evidence="2 3">
    <name type="scientific">Pseudopedobacter saltans (strain ATCC 51119 / DSM 12145 / JCM 21818 / CCUG 39354 / LMG 10337 / NBRC 100064 / NCIMB 13643)</name>
    <name type="common">Pedobacter saltans</name>
    <dbReference type="NCBI Taxonomy" id="762903"/>
    <lineage>
        <taxon>Bacteria</taxon>
        <taxon>Pseudomonadati</taxon>
        <taxon>Bacteroidota</taxon>
        <taxon>Sphingobacteriia</taxon>
        <taxon>Sphingobacteriales</taxon>
        <taxon>Sphingobacteriaceae</taxon>
        <taxon>Pseudopedobacter</taxon>
    </lineage>
</organism>
<dbReference type="EMBL" id="CP002545">
    <property type="protein sequence ID" value="ADY53282.1"/>
    <property type="molecule type" value="Genomic_DNA"/>
</dbReference>
<gene>
    <name evidence="2" type="ordered locus">Pedsa_2741</name>
</gene>
<evidence type="ECO:0000256" key="1">
    <source>
        <dbReference type="ARBA" id="ARBA00023002"/>
    </source>
</evidence>
<sequence>MSIPSSSSVLIRGVNIPSLALSCYLAQAGINVLLIDEESRLAKENEFVSFDSYSTDFLNEIRIKTDVNSSTKDFFKNAKEILLHKMCTVSWGTSIVRNDLGKDFQLIDLHNKIFQHQTSFFIDSEKLEINSDLNLSIKNVALFSWKIEGIINGNLNQHILTQQKIEENLLEAYALKKPNILEKFLKQKNNAFNLRESKLNLHLSQQRIIEAGDLLPNLAVFDERLKQETNFYNWCKFGEFHLLILGSTSQHNLFNVAKWIKSNFPLRLFYLPNSESNEQIFDYFSVIEGEKKLIIVRPDRYIGLILDRLDLEVLENYLANVLQLQTKGKPISQKLIGSNIIENYP</sequence>
<dbReference type="AlphaFoldDB" id="F0S719"/>
<name>F0S719_PSESL</name>
<dbReference type="InterPro" id="IPR036249">
    <property type="entry name" value="Thioredoxin-like_sf"/>
</dbReference>
<proteinExistence type="predicted"/>
<dbReference type="HOGENOM" id="CLU_803789_0_0_10"/>
<dbReference type="InterPro" id="IPR038220">
    <property type="entry name" value="PHOX_C_sf"/>
</dbReference>
<dbReference type="Gene3D" id="3.40.30.20">
    <property type="match status" value="1"/>
</dbReference>
<evidence type="ECO:0000313" key="3">
    <source>
        <dbReference type="Proteomes" id="UP000000310"/>
    </source>
</evidence>
<dbReference type="KEGG" id="psn:Pedsa_2741"/>
<reference evidence="2 3" key="1">
    <citation type="journal article" date="2011" name="Stand. Genomic Sci.">
        <title>Complete genome sequence of the gliding, heparinolytic Pedobacter saltans type strain (113).</title>
        <authorList>
            <person name="Liolios K."/>
            <person name="Sikorski J."/>
            <person name="Lu M."/>
            <person name="Nolan M."/>
            <person name="Lapidus A."/>
            <person name="Lucas S."/>
            <person name="Hammon N."/>
            <person name="Deshpande S."/>
            <person name="Cheng J.F."/>
            <person name="Tapia R."/>
            <person name="Han C."/>
            <person name="Goodwin L."/>
            <person name="Pitluck S."/>
            <person name="Huntemann M."/>
            <person name="Ivanova N."/>
            <person name="Pagani I."/>
            <person name="Mavromatis K."/>
            <person name="Ovchinikova G."/>
            <person name="Pati A."/>
            <person name="Chen A."/>
            <person name="Palaniappan K."/>
            <person name="Land M."/>
            <person name="Hauser L."/>
            <person name="Brambilla E.M."/>
            <person name="Kotsyurbenko O."/>
            <person name="Rohde M."/>
            <person name="Tindall B.J."/>
            <person name="Abt B."/>
            <person name="Goker M."/>
            <person name="Detter J.C."/>
            <person name="Woyke T."/>
            <person name="Bristow J."/>
            <person name="Eisen J.A."/>
            <person name="Markowitz V."/>
            <person name="Hugenholtz P."/>
            <person name="Klenk H.P."/>
            <person name="Kyrpides N.C."/>
        </authorList>
    </citation>
    <scope>NUCLEOTIDE SEQUENCE [LARGE SCALE GENOMIC DNA]</scope>
    <source>
        <strain evidence="3">ATCC 51119 / DSM 12145 / JCM 21818 / LMG 10337 / NBRC 100064 / NCIMB 13643</strain>
    </source>
</reference>
<dbReference type="STRING" id="762903.Pedsa_2741"/>
<dbReference type="RefSeq" id="WP_013633767.1">
    <property type="nucleotide sequence ID" value="NC_015177.1"/>
</dbReference>
<dbReference type="eggNOG" id="COG0654">
    <property type="taxonomic scope" value="Bacteria"/>
</dbReference>
<keyword evidence="3" id="KW-1185">Reference proteome</keyword>
<accession>F0S719</accession>
<dbReference type="SUPFAM" id="SSF52833">
    <property type="entry name" value="Thioredoxin-like"/>
    <property type="match status" value="1"/>
</dbReference>
<evidence type="ECO:0000313" key="2">
    <source>
        <dbReference type="EMBL" id="ADY53282.1"/>
    </source>
</evidence>
<dbReference type="GO" id="GO:0016491">
    <property type="term" value="F:oxidoreductase activity"/>
    <property type="evidence" value="ECO:0007669"/>
    <property type="project" value="UniProtKB-KW"/>
</dbReference>